<dbReference type="RefSeq" id="WP_093262492.1">
    <property type="nucleotide sequence ID" value="NZ_FNKK01000002.1"/>
</dbReference>
<feature type="region of interest" description="Disordered" evidence="1">
    <location>
        <begin position="24"/>
        <end position="45"/>
    </location>
</feature>
<keyword evidence="4" id="KW-1185">Reference proteome</keyword>
<feature type="compositionally biased region" description="Basic and acidic residues" evidence="1">
    <location>
        <begin position="27"/>
        <end position="45"/>
    </location>
</feature>
<keyword evidence="2" id="KW-0472">Membrane</keyword>
<feature type="region of interest" description="Disordered" evidence="1">
    <location>
        <begin position="295"/>
        <end position="329"/>
    </location>
</feature>
<reference evidence="3 4" key="1">
    <citation type="submission" date="2016-10" db="EMBL/GenBank/DDBJ databases">
        <authorList>
            <person name="de Groot N.N."/>
        </authorList>
    </citation>
    <scope>NUCLEOTIDE SEQUENCE [LARGE SCALE GENOMIC DNA]</scope>
    <source>
        <strain evidence="3 4">DSM 43794</strain>
    </source>
</reference>
<dbReference type="STRING" id="35622.SAMN04489764_5016"/>
<evidence type="ECO:0000313" key="3">
    <source>
        <dbReference type="EMBL" id="SDR30991.1"/>
    </source>
</evidence>
<organism evidence="3 4">
    <name type="scientific">Thermostaphylospora chromogena</name>
    <dbReference type="NCBI Taxonomy" id="35622"/>
    <lineage>
        <taxon>Bacteria</taxon>
        <taxon>Bacillati</taxon>
        <taxon>Actinomycetota</taxon>
        <taxon>Actinomycetes</taxon>
        <taxon>Streptosporangiales</taxon>
        <taxon>Thermomonosporaceae</taxon>
        <taxon>Thermostaphylospora</taxon>
    </lineage>
</organism>
<keyword evidence="2" id="KW-0812">Transmembrane</keyword>
<dbReference type="AlphaFoldDB" id="A0A1H1HZT7"/>
<dbReference type="OrthoDB" id="3425023at2"/>
<dbReference type="Proteomes" id="UP000217103">
    <property type="component" value="Unassembled WGS sequence"/>
</dbReference>
<evidence type="ECO:0000313" key="4">
    <source>
        <dbReference type="Proteomes" id="UP000217103"/>
    </source>
</evidence>
<keyword evidence="2" id="KW-1133">Transmembrane helix</keyword>
<feature type="transmembrane region" description="Helical" evidence="2">
    <location>
        <begin position="85"/>
        <end position="103"/>
    </location>
</feature>
<gene>
    <name evidence="3" type="ORF">SAMN04489764_5016</name>
</gene>
<feature type="transmembrane region" description="Helical" evidence="2">
    <location>
        <begin position="59"/>
        <end position="79"/>
    </location>
</feature>
<protein>
    <submittedName>
        <fullName evidence="3">Uncharacterized protein</fullName>
    </submittedName>
</protein>
<accession>A0A1H1HZT7</accession>
<evidence type="ECO:0000256" key="2">
    <source>
        <dbReference type="SAM" id="Phobius"/>
    </source>
</evidence>
<proteinExistence type="predicted"/>
<dbReference type="EMBL" id="FNKK01000002">
    <property type="protein sequence ID" value="SDR30991.1"/>
    <property type="molecule type" value="Genomic_DNA"/>
</dbReference>
<evidence type="ECO:0000256" key="1">
    <source>
        <dbReference type="SAM" id="MobiDB-lite"/>
    </source>
</evidence>
<name>A0A1H1HZT7_9ACTN</name>
<sequence>MFDPLLPPEVALTLESSPVALRAARTHGKETTRHPAYPDRPGPERAHLREAARKARKGGGVDPFTVFATIAFLLIVAGLTNMSGLLMAAVAVGVVAAVRQGVLDGANRGARRRLRIAMEYGDRYVLPEDLDRNCRELLRRAQDATDSVLASQINREGLIDTIDNRVTLPEETWRIAQQLARLSAMTAEHQRIVPRDLPTEAESAFAPYTAALDAAFESLSSRVQALEEYAWQVHRADQIYRAFQQLEVLKKRTPEYERLLADILRDEPFTDQVEQMSDRAEQVRELFQRSIDRARQAGAHLLDTRPADPSVPPPDTGNDGTGPASSPPA</sequence>